<dbReference type="InterPro" id="IPR007813">
    <property type="entry name" value="PilN"/>
</dbReference>
<keyword evidence="3" id="KW-1185">Reference proteome</keyword>
<keyword evidence="1" id="KW-0472">Membrane</keyword>
<name>A0A0C2VKR6_9BACL</name>
<dbReference type="Proteomes" id="UP000031938">
    <property type="component" value="Unassembled WGS sequence"/>
</dbReference>
<keyword evidence="1" id="KW-0812">Transmembrane</keyword>
<dbReference type="PATRIC" id="fig|889306.3.peg.3544"/>
<evidence type="ECO:0000313" key="2">
    <source>
        <dbReference type="EMBL" id="KIL44563.1"/>
    </source>
</evidence>
<evidence type="ECO:0000313" key="3">
    <source>
        <dbReference type="Proteomes" id="UP000031938"/>
    </source>
</evidence>
<dbReference type="RefSeq" id="WP_052474891.1">
    <property type="nucleotide sequence ID" value="NZ_JXRP01000019.1"/>
</dbReference>
<proteinExistence type="predicted"/>
<dbReference type="EMBL" id="JXRP01000019">
    <property type="protein sequence ID" value="KIL44563.1"/>
    <property type="molecule type" value="Genomic_DNA"/>
</dbReference>
<evidence type="ECO:0008006" key="4">
    <source>
        <dbReference type="Google" id="ProtNLM"/>
    </source>
</evidence>
<dbReference type="Pfam" id="PF05137">
    <property type="entry name" value="PilN"/>
    <property type="match status" value="1"/>
</dbReference>
<feature type="transmembrane region" description="Helical" evidence="1">
    <location>
        <begin position="20"/>
        <end position="41"/>
    </location>
</feature>
<sequence>MLYQVNLLPKIEKRRKTATIVAFLTGLVLILLCLFMIYEYISSQHQIDALRVSEQQLRAGLLQLENNAGAESTGSSLESIVSYAEGLSFETSLLIAELTNLLPDNAYLTSYDFLEDNVAVEIQFETMTEVSLYIERLGASSYFTDVKVEEIRAYTLEEMDTTEEQFMVIPRYVTMILLEVDKKTIAIGSEYNDVE</sequence>
<reference evidence="2 3" key="1">
    <citation type="submission" date="2015-01" db="EMBL/GenBank/DDBJ databases">
        <title>Genome sequencing of Jeotgalibacillus soli.</title>
        <authorList>
            <person name="Goh K.M."/>
            <person name="Chan K.-G."/>
            <person name="Yaakop A.S."/>
            <person name="Ee R."/>
            <person name="Gan H.M."/>
            <person name="Chan C.S."/>
        </authorList>
    </citation>
    <scope>NUCLEOTIDE SEQUENCE [LARGE SCALE GENOMIC DNA]</scope>
    <source>
        <strain evidence="2 3">P9</strain>
    </source>
</reference>
<comment type="caution">
    <text evidence="2">The sequence shown here is derived from an EMBL/GenBank/DDBJ whole genome shotgun (WGS) entry which is preliminary data.</text>
</comment>
<keyword evidence="1" id="KW-1133">Transmembrane helix</keyword>
<evidence type="ECO:0000256" key="1">
    <source>
        <dbReference type="SAM" id="Phobius"/>
    </source>
</evidence>
<gene>
    <name evidence="2" type="ORF">KP78_35270</name>
</gene>
<dbReference type="OrthoDB" id="2971140at2"/>
<protein>
    <recommendedName>
        <fullName evidence="4">Tfp pilus assembly protein PilN</fullName>
    </recommendedName>
</protein>
<accession>A0A0C2VKR6</accession>
<organism evidence="2 3">
    <name type="scientific">Jeotgalibacillus soli</name>
    <dbReference type="NCBI Taxonomy" id="889306"/>
    <lineage>
        <taxon>Bacteria</taxon>
        <taxon>Bacillati</taxon>
        <taxon>Bacillota</taxon>
        <taxon>Bacilli</taxon>
        <taxon>Bacillales</taxon>
        <taxon>Caryophanaceae</taxon>
        <taxon>Jeotgalibacillus</taxon>
    </lineage>
</organism>
<dbReference type="STRING" id="889306.KP78_35270"/>
<dbReference type="AlphaFoldDB" id="A0A0C2VKR6"/>